<gene>
    <name evidence="1" type="ORF">PGX00_16780</name>
</gene>
<protein>
    <recommendedName>
        <fullName evidence="3">L-rhamnose mutarotase</fullName>
    </recommendedName>
</protein>
<dbReference type="Proteomes" id="UP001210678">
    <property type="component" value="Unassembled WGS sequence"/>
</dbReference>
<dbReference type="SUPFAM" id="SSF54909">
    <property type="entry name" value="Dimeric alpha+beta barrel"/>
    <property type="match status" value="1"/>
</dbReference>
<keyword evidence="2" id="KW-1185">Reference proteome</keyword>
<accession>A0ABT4YUH6</accession>
<reference evidence="1 2" key="1">
    <citation type="submission" date="2023-01" db="EMBL/GenBank/DDBJ databases">
        <title>Vibrio sp. KJ40-1 sp.nov, isolated from marine algae.</title>
        <authorList>
            <person name="Butt M."/>
            <person name="Kim J.M.J."/>
            <person name="Jeon C.O.C."/>
        </authorList>
    </citation>
    <scope>NUCLEOTIDE SEQUENCE [LARGE SCALE GENOMIC DNA]</scope>
    <source>
        <strain evidence="1 2">KJ40-1</strain>
    </source>
</reference>
<dbReference type="Pfam" id="PF05336">
    <property type="entry name" value="rhaM"/>
    <property type="match status" value="1"/>
</dbReference>
<proteinExistence type="predicted"/>
<dbReference type="Gene3D" id="3.30.70.100">
    <property type="match status" value="1"/>
</dbReference>
<evidence type="ECO:0008006" key="3">
    <source>
        <dbReference type="Google" id="ProtNLM"/>
    </source>
</evidence>
<sequence length="47" mass="5866">MTDQERWNEIAETEVCKTWWFYMKDIMRTNEDNSPISKELKDVFFMQ</sequence>
<evidence type="ECO:0000313" key="2">
    <source>
        <dbReference type="Proteomes" id="UP001210678"/>
    </source>
</evidence>
<dbReference type="InterPro" id="IPR008000">
    <property type="entry name" value="Rham/fucose_mutarotase"/>
</dbReference>
<organism evidence="1 2">
    <name type="scientific">Vibrio algarum</name>
    <dbReference type="NCBI Taxonomy" id="3020714"/>
    <lineage>
        <taxon>Bacteria</taxon>
        <taxon>Pseudomonadati</taxon>
        <taxon>Pseudomonadota</taxon>
        <taxon>Gammaproteobacteria</taxon>
        <taxon>Vibrionales</taxon>
        <taxon>Vibrionaceae</taxon>
        <taxon>Vibrio</taxon>
    </lineage>
</organism>
<evidence type="ECO:0000313" key="1">
    <source>
        <dbReference type="EMBL" id="MDB1125206.1"/>
    </source>
</evidence>
<name>A0ABT4YUH6_9VIBR</name>
<dbReference type="InterPro" id="IPR011008">
    <property type="entry name" value="Dimeric_a/b-barrel"/>
</dbReference>
<comment type="caution">
    <text evidence="1">The sequence shown here is derived from an EMBL/GenBank/DDBJ whole genome shotgun (WGS) entry which is preliminary data.</text>
</comment>
<dbReference type="EMBL" id="JAQLOI010000003">
    <property type="protein sequence ID" value="MDB1125206.1"/>
    <property type="molecule type" value="Genomic_DNA"/>
</dbReference>